<dbReference type="AlphaFoldDB" id="T1BAR3"/>
<dbReference type="EMBL" id="AUZZ01004934">
    <property type="protein sequence ID" value="EQD51365.1"/>
    <property type="molecule type" value="Genomic_DNA"/>
</dbReference>
<gene>
    <name evidence="1" type="ORF">B2A_06916</name>
</gene>
<dbReference type="InterPro" id="IPR036412">
    <property type="entry name" value="HAD-like_sf"/>
</dbReference>
<reference evidence="1" key="2">
    <citation type="journal article" date="2014" name="ISME J.">
        <title>Microbial stratification in low pH oxic and suboxic macroscopic growths along an acid mine drainage.</title>
        <authorList>
            <person name="Mendez-Garcia C."/>
            <person name="Mesa V."/>
            <person name="Sprenger R.R."/>
            <person name="Richter M."/>
            <person name="Diez M.S."/>
            <person name="Solano J."/>
            <person name="Bargiela R."/>
            <person name="Golyshina O.V."/>
            <person name="Manteca A."/>
            <person name="Ramos J.L."/>
            <person name="Gallego J.R."/>
            <person name="Llorente I."/>
            <person name="Martins Dos Santos V.A."/>
            <person name="Jensen O.N."/>
            <person name="Pelaez A.I."/>
            <person name="Sanchez J."/>
            <person name="Ferrer M."/>
        </authorList>
    </citation>
    <scope>NUCLEOTIDE SEQUENCE</scope>
</reference>
<sequence>ADPRPALSALRALRRAGLPVRRLFTDRWRESEVALAPTVSVRRIREILGPRAVRVESTGFAIHLMDARAGKASALEHALRPLGLRLADAAVLGDGDNDVEMLRAAGWSGSFSSGSARARAAARFVSRAPFAGGFVEGLKASGVLR</sequence>
<dbReference type="InterPro" id="IPR023214">
    <property type="entry name" value="HAD_sf"/>
</dbReference>
<dbReference type="GO" id="GO:0000287">
    <property type="term" value="F:magnesium ion binding"/>
    <property type="evidence" value="ECO:0007669"/>
    <property type="project" value="TreeGrafter"/>
</dbReference>
<proteinExistence type="predicted"/>
<evidence type="ECO:0000313" key="1">
    <source>
        <dbReference type="EMBL" id="EQD51365.1"/>
    </source>
</evidence>
<feature type="non-terminal residue" evidence="1">
    <location>
        <position position="1"/>
    </location>
</feature>
<dbReference type="Gene3D" id="3.90.1070.10">
    <property type="match status" value="1"/>
</dbReference>
<dbReference type="PANTHER" id="PTHR10000:SF8">
    <property type="entry name" value="HAD SUPERFAMILY HYDROLASE-LIKE, TYPE 3"/>
    <property type="match status" value="1"/>
</dbReference>
<name>T1BAR3_9ZZZZ</name>
<dbReference type="GO" id="GO:0005829">
    <property type="term" value="C:cytosol"/>
    <property type="evidence" value="ECO:0007669"/>
    <property type="project" value="TreeGrafter"/>
</dbReference>
<dbReference type="GO" id="GO:0016791">
    <property type="term" value="F:phosphatase activity"/>
    <property type="evidence" value="ECO:0007669"/>
    <property type="project" value="TreeGrafter"/>
</dbReference>
<reference evidence="1" key="1">
    <citation type="submission" date="2013-08" db="EMBL/GenBank/DDBJ databases">
        <authorList>
            <person name="Mendez C."/>
            <person name="Richter M."/>
            <person name="Ferrer M."/>
            <person name="Sanchez J."/>
        </authorList>
    </citation>
    <scope>NUCLEOTIDE SEQUENCE</scope>
</reference>
<accession>T1BAR3</accession>
<organism evidence="1">
    <name type="scientific">mine drainage metagenome</name>
    <dbReference type="NCBI Taxonomy" id="410659"/>
    <lineage>
        <taxon>unclassified sequences</taxon>
        <taxon>metagenomes</taxon>
        <taxon>ecological metagenomes</taxon>
    </lineage>
</organism>
<comment type="caution">
    <text evidence="1">The sequence shown here is derived from an EMBL/GenBank/DDBJ whole genome shotgun (WGS) entry which is preliminary data.</text>
</comment>
<dbReference type="SUPFAM" id="SSF56784">
    <property type="entry name" value="HAD-like"/>
    <property type="match status" value="1"/>
</dbReference>
<dbReference type="Pfam" id="PF08282">
    <property type="entry name" value="Hydrolase_3"/>
    <property type="match status" value="1"/>
</dbReference>
<dbReference type="Gene3D" id="3.40.50.1000">
    <property type="entry name" value="HAD superfamily/HAD-like"/>
    <property type="match status" value="1"/>
</dbReference>
<protein>
    <submittedName>
        <fullName evidence="1">Phosphoglycolate phosphatase</fullName>
    </submittedName>
</protein>
<dbReference type="PANTHER" id="PTHR10000">
    <property type="entry name" value="PHOSPHOSERINE PHOSPHATASE"/>
    <property type="match status" value="1"/>
</dbReference>